<dbReference type="Pfam" id="PF17914">
    <property type="entry name" value="HopA1"/>
    <property type="match status" value="1"/>
</dbReference>
<proteinExistence type="predicted"/>
<accession>A0ABU3PV93</accession>
<keyword evidence="2" id="KW-1185">Reference proteome</keyword>
<dbReference type="RefSeq" id="WP_315732563.1">
    <property type="nucleotide sequence ID" value="NZ_JAVYII010000003.1"/>
</dbReference>
<evidence type="ECO:0000313" key="2">
    <source>
        <dbReference type="Proteomes" id="UP001268542"/>
    </source>
</evidence>
<comment type="caution">
    <text evidence="1">The sequence shown here is derived from an EMBL/GenBank/DDBJ whole genome shotgun (WGS) entry which is preliminary data.</text>
</comment>
<gene>
    <name evidence="1" type="ORF">RDV89_08650</name>
</gene>
<name>A0ABU3PV93_9ACTN</name>
<sequence length="341" mass="35453">MSTLTAPPLAPPVTPPAALLAALDEVAIDTATWTARVGTRDVPGGSPRDLRAHLVAVLYEVLHAGRAEEKDLGRVLREHDVEQVLAAAIPHPTSPRAARLVRHLDPADGADPSADPGSTGDAVVDLGDVRVRVPAAVVPAGWEVGEVRVLDLPAGRPALSHGFFMVDGPLGMPRAADGLRRVYVHAVDHDAAATAWRRAMTALNAVDAPYRTKTLSHRDGYPRRDAIVVYLPAAAADLAGVVAEAVAGLPRIADDTSLFAERLAPGVAIADDPADPRPQYRELSFGEHRASIAATAVVRRADAADPASDLAAIFAEECDRAGVLPATPAFNAPASAADAAA</sequence>
<reference evidence="1 2" key="1">
    <citation type="submission" date="2023-08" db="EMBL/GenBank/DDBJ databases">
        <title>Nocardioides seae sp. nov., a bacterium isolated from a soil.</title>
        <authorList>
            <person name="Wang X."/>
        </authorList>
    </citation>
    <scope>NUCLEOTIDE SEQUENCE [LARGE SCALE GENOMIC DNA]</scope>
    <source>
        <strain evidence="1 2">YZH12</strain>
    </source>
</reference>
<dbReference type="EMBL" id="JAVYII010000003">
    <property type="protein sequence ID" value="MDT9593135.1"/>
    <property type="molecule type" value="Genomic_DNA"/>
</dbReference>
<dbReference type="InterPro" id="IPR040871">
    <property type="entry name" value="HopA1"/>
</dbReference>
<evidence type="ECO:0000313" key="1">
    <source>
        <dbReference type="EMBL" id="MDT9593135.1"/>
    </source>
</evidence>
<protein>
    <submittedName>
        <fullName evidence="1">T3SS effector HopA1 family protein</fullName>
    </submittedName>
</protein>
<dbReference type="Proteomes" id="UP001268542">
    <property type="component" value="Unassembled WGS sequence"/>
</dbReference>
<organism evidence="1 2">
    <name type="scientific">Nocardioides imazamoxiresistens</name>
    <dbReference type="NCBI Taxonomy" id="3231893"/>
    <lineage>
        <taxon>Bacteria</taxon>
        <taxon>Bacillati</taxon>
        <taxon>Actinomycetota</taxon>
        <taxon>Actinomycetes</taxon>
        <taxon>Propionibacteriales</taxon>
        <taxon>Nocardioidaceae</taxon>
        <taxon>Nocardioides</taxon>
    </lineage>
</organism>